<keyword evidence="2" id="KW-0813">Transport</keyword>
<evidence type="ECO:0000256" key="5">
    <source>
        <dbReference type="ARBA" id="ARBA00023136"/>
    </source>
</evidence>
<reference evidence="8" key="1">
    <citation type="submission" date="2018-05" db="EMBL/GenBank/DDBJ databases">
        <authorList>
            <person name="Lanie J.A."/>
            <person name="Ng W.-L."/>
            <person name="Kazmierczak K.M."/>
            <person name="Andrzejewski T.M."/>
            <person name="Davidsen T.M."/>
            <person name="Wayne K.J."/>
            <person name="Tettelin H."/>
            <person name="Glass J.I."/>
            <person name="Rusch D."/>
            <person name="Podicherti R."/>
            <person name="Tsui H.-C.T."/>
            <person name="Winkler M.E."/>
        </authorList>
    </citation>
    <scope>NUCLEOTIDE SEQUENCE</scope>
</reference>
<dbReference type="SUPFAM" id="SSF56935">
    <property type="entry name" value="Porins"/>
    <property type="match status" value="1"/>
</dbReference>
<feature type="domain" description="TonB-dependent receptor plug" evidence="7">
    <location>
        <begin position="1"/>
        <end position="59"/>
    </location>
</feature>
<evidence type="ECO:0000259" key="7">
    <source>
        <dbReference type="Pfam" id="PF07715"/>
    </source>
</evidence>
<protein>
    <recommendedName>
        <fullName evidence="7">TonB-dependent receptor plug domain-containing protein</fullName>
    </recommendedName>
</protein>
<feature type="non-terminal residue" evidence="8">
    <location>
        <position position="1"/>
    </location>
</feature>
<evidence type="ECO:0000313" key="8">
    <source>
        <dbReference type="EMBL" id="SVB37004.1"/>
    </source>
</evidence>
<evidence type="ECO:0000256" key="3">
    <source>
        <dbReference type="ARBA" id="ARBA00022692"/>
    </source>
</evidence>
<dbReference type="InterPro" id="IPR012910">
    <property type="entry name" value="Plug_dom"/>
</dbReference>
<organism evidence="8">
    <name type="scientific">marine metagenome</name>
    <dbReference type="NCBI Taxonomy" id="408172"/>
    <lineage>
        <taxon>unclassified sequences</taxon>
        <taxon>metagenomes</taxon>
        <taxon>ecological metagenomes</taxon>
    </lineage>
</organism>
<dbReference type="InterPro" id="IPR037066">
    <property type="entry name" value="Plug_dom_sf"/>
</dbReference>
<dbReference type="InterPro" id="IPR039426">
    <property type="entry name" value="TonB-dep_rcpt-like"/>
</dbReference>
<keyword evidence="3" id="KW-0812">Transmembrane</keyword>
<dbReference type="GO" id="GO:0015344">
    <property type="term" value="F:siderophore uptake transmembrane transporter activity"/>
    <property type="evidence" value="ECO:0007669"/>
    <property type="project" value="TreeGrafter"/>
</dbReference>
<name>A0A382DG81_9ZZZZ</name>
<evidence type="ECO:0000256" key="1">
    <source>
        <dbReference type="ARBA" id="ARBA00004571"/>
    </source>
</evidence>
<accession>A0A382DG81</accession>
<dbReference type="GO" id="GO:0044718">
    <property type="term" value="P:siderophore transmembrane transport"/>
    <property type="evidence" value="ECO:0007669"/>
    <property type="project" value="TreeGrafter"/>
</dbReference>
<keyword evidence="4" id="KW-0732">Signal</keyword>
<keyword evidence="6" id="KW-0998">Cell outer membrane</keyword>
<dbReference type="Pfam" id="PF07715">
    <property type="entry name" value="Plug"/>
    <property type="match status" value="1"/>
</dbReference>
<dbReference type="PANTHER" id="PTHR30069:SF29">
    <property type="entry name" value="HEMOGLOBIN AND HEMOGLOBIN-HAPTOGLOBIN-BINDING PROTEIN 1-RELATED"/>
    <property type="match status" value="1"/>
</dbReference>
<evidence type="ECO:0000256" key="6">
    <source>
        <dbReference type="ARBA" id="ARBA00023237"/>
    </source>
</evidence>
<evidence type="ECO:0000256" key="4">
    <source>
        <dbReference type="ARBA" id="ARBA00022729"/>
    </source>
</evidence>
<proteinExistence type="predicted"/>
<dbReference type="GO" id="GO:0009279">
    <property type="term" value="C:cell outer membrane"/>
    <property type="evidence" value="ECO:0007669"/>
    <property type="project" value="UniProtKB-SubCell"/>
</dbReference>
<dbReference type="AlphaFoldDB" id="A0A382DG81"/>
<dbReference type="EMBL" id="UINC01039070">
    <property type="protein sequence ID" value="SVB37004.1"/>
    <property type="molecule type" value="Genomic_DNA"/>
</dbReference>
<dbReference type="Gene3D" id="2.170.130.10">
    <property type="entry name" value="TonB-dependent receptor, plug domain"/>
    <property type="match status" value="1"/>
</dbReference>
<sequence>SIRGGNADDVLVLYNGFRLNRAFDNVFDLSLIDMQNVEQVEIVKGGHSVLYGPDAFSGVVNIVPKNTKDKHIKFSQQIGSYDSGFWNANGQLQVGNTFLSLNQKKGTYKRIFEELEEDNNGLLSDLSHSAMDMNTVINGDKINGNLEFNFTRDKQTFENTRDYNTINSTNELFGVQYSGVLGPLGEIEITYANHGLSEVQGLNSYTGMVSRNLDHSAQKVETRKYINLGFVEWMFGAQLEKSKLKFWDDRNLSNVYQVGLKGANLNRDQAGFATVLKLHSKGDKAGNWITDLDVSFRQDKVSDHKSDLIFRKNHNSENENGSFLDFGENEWNNKIFKISTIASKRSPGKTMAYWVTTGNNVKFPSLQQQISLTDVDEIVKGLSPEKMKSLEIGVNLLSQPKNLSNIDALEFQGSFFRNDYINKMRVTYLLGMPVGFYENVGHANMMGIEGKMKMKTYGGKIIGEMGFSKYNVSDLSAFPFKSAFKITTTMTAKWKFFSIGSRWFHEGEQVGMVHVPSKGFNEIELPAFTNYDLFWTIQLNLGPFKGQLAYSGRNLKKNDTSLNGLLLRDTRKYFTFTTEL</sequence>
<comment type="subcellular location">
    <subcellularLocation>
        <location evidence="1">Cell outer membrane</location>
        <topology evidence="1">Multi-pass membrane protein</topology>
    </subcellularLocation>
</comment>
<dbReference type="PANTHER" id="PTHR30069">
    <property type="entry name" value="TONB-DEPENDENT OUTER MEMBRANE RECEPTOR"/>
    <property type="match status" value="1"/>
</dbReference>
<dbReference type="InterPro" id="IPR036942">
    <property type="entry name" value="Beta-barrel_TonB_sf"/>
</dbReference>
<keyword evidence="5" id="KW-0472">Membrane</keyword>
<dbReference type="Gene3D" id="2.40.170.20">
    <property type="entry name" value="TonB-dependent receptor, beta-barrel domain"/>
    <property type="match status" value="1"/>
</dbReference>
<evidence type="ECO:0000256" key="2">
    <source>
        <dbReference type="ARBA" id="ARBA00022448"/>
    </source>
</evidence>
<gene>
    <name evidence="8" type="ORF">METZ01_LOCUS189858</name>
</gene>